<protein>
    <recommendedName>
        <fullName evidence="8">Peptidase S54 rhomboid domain-containing protein</fullName>
    </recommendedName>
</protein>
<proteinExistence type="inferred from homology"/>
<accession>A0A367J557</accession>
<evidence type="ECO:0000256" key="1">
    <source>
        <dbReference type="ARBA" id="ARBA00004141"/>
    </source>
</evidence>
<feature type="transmembrane region" description="Helical" evidence="7">
    <location>
        <begin position="69"/>
        <end position="91"/>
    </location>
</feature>
<dbReference type="FunFam" id="1.20.1540.10:FF:000012">
    <property type="entry name" value="Rhomboid family protein"/>
    <property type="match status" value="1"/>
</dbReference>
<comment type="similarity">
    <text evidence="2">Belongs to the peptidase S54 family.</text>
</comment>
<evidence type="ECO:0000259" key="8">
    <source>
        <dbReference type="Pfam" id="PF01694"/>
    </source>
</evidence>
<evidence type="ECO:0000256" key="4">
    <source>
        <dbReference type="ARBA" id="ARBA00022801"/>
    </source>
</evidence>
<evidence type="ECO:0000256" key="6">
    <source>
        <dbReference type="ARBA" id="ARBA00023136"/>
    </source>
</evidence>
<dbReference type="PANTHER" id="PTHR43731:SF14">
    <property type="entry name" value="PRESENILIN-ASSOCIATED RHOMBOID-LIKE PROTEIN, MITOCHONDRIAL"/>
    <property type="match status" value="1"/>
</dbReference>
<dbReference type="Pfam" id="PF01694">
    <property type="entry name" value="Rhomboid"/>
    <property type="match status" value="1"/>
</dbReference>
<feature type="domain" description="Peptidase S54 rhomboid" evidence="8">
    <location>
        <begin position="214"/>
        <end position="357"/>
    </location>
</feature>
<dbReference type="GO" id="GO:0016020">
    <property type="term" value="C:membrane"/>
    <property type="evidence" value="ECO:0007669"/>
    <property type="project" value="UniProtKB-SubCell"/>
</dbReference>
<dbReference type="GO" id="GO:0006465">
    <property type="term" value="P:signal peptide processing"/>
    <property type="evidence" value="ECO:0007669"/>
    <property type="project" value="TreeGrafter"/>
</dbReference>
<keyword evidence="3 7" id="KW-0812">Transmembrane</keyword>
<keyword evidence="5 7" id="KW-1133">Transmembrane helix</keyword>
<feature type="transmembrane region" description="Helical" evidence="7">
    <location>
        <begin position="280"/>
        <end position="299"/>
    </location>
</feature>
<dbReference type="STRING" id="86630.A0A367J557"/>
<dbReference type="OrthoDB" id="10260614at2759"/>
<dbReference type="Proteomes" id="UP000252139">
    <property type="component" value="Unassembled WGS sequence"/>
</dbReference>
<feature type="transmembrane region" description="Helical" evidence="7">
    <location>
        <begin position="251"/>
        <end position="273"/>
    </location>
</feature>
<feature type="transmembrane region" description="Helical" evidence="7">
    <location>
        <begin position="175"/>
        <end position="192"/>
    </location>
</feature>
<organism evidence="9 10">
    <name type="scientific">Rhizopus azygosporus</name>
    <name type="common">Rhizopus microsporus var. azygosporus</name>
    <dbReference type="NCBI Taxonomy" id="86630"/>
    <lineage>
        <taxon>Eukaryota</taxon>
        <taxon>Fungi</taxon>
        <taxon>Fungi incertae sedis</taxon>
        <taxon>Mucoromycota</taxon>
        <taxon>Mucoromycotina</taxon>
        <taxon>Mucoromycetes</taxon>
        <taxon>Mucorales</taxon>
        <taxon>Mucorineae</taxon>
        <taxon>Rhizopodaceae</taxon>
        <taxon>Rhizopus</taxon>
    </lineage>
</organism>
<evidence type="ECO:0000256" key="3">
    <source>
        <dbReference type="ARBA" id="ARBA00022692"/>
    </source>
</evidence>
<evidence type="ECO:0000256" key="5">
    <source>
        <dbReference type="ARBA" id="ARBA00022989"/>
    </source>
</evidence>
<evidence type="ECO:0000256" key="2">
    <source>
        <dbReference type="ARBA" id="ARBA00009045"/>
    </source>
</evidence>
<comment type="subcellular location">
    <subcellularLocation>
        <location evidence="1">Membrane</location>
        <topology evidence="1">Multi-pass membrane protein</topology>
    </subcellularLocation>
</comment>
<keyword evidence="4" id="KW-0378">Hydrolase</keyword>
<reference evidence="9 10" key="1">
    <citation type="journal article" date="2018" name="G3 (Bethesda)">
        <title>Phylogenetic and Phylogenomic Definition of Rhizopus Species.</title>
        <authorList>
            <person name="Gryganskyi A.P."/>
            <person name="Golan J."/>
            <person name="Dolatabadi S."/>
            <person name="Mondo S."/>
            <person name="Robb S."/>
            <person name="Idnurm A."/>
            <person name="Muszewska A."/>
            <person name="Steczkiewicz K."/>
            <person name="Masonjones S."/>
            <person name="Liao H.L."/>
            <person name="Gajdeczka M.T."/>
            <person name="Anike F."/>
            <person name="Vuek A."/>
            <person name="Anishchenko I.M."/>
            <person name="Voigt K."/>
            <person name="de Hoog G.S."/>
            <person name="Smith M.E."/>
            <person name="Heitman J."/>
            <person name="Vilgalys R."/>
            <person name="Stajich J.E."/>
        </authorList>
    </citation>
    <scope>NUCLEOTIDE SEQUENCE [LARGE SCALE GENOMIC DNA]</scope>
    <source>
        <strain evidence="9 10">CBS 357.93</strain>
    </source>
</reference>
<evidence type="ECO:0000313" key="10">
    <source>
        <dbReference type="Proteomes" id="UP000252139"/>
    </source>
</evidence>
<evidence type="ECO:0000313" key="9">
    <source>
        <dbReference type="EMBL" id="RCH85035.1"/>
    </source>
</evidence>
<dbReference type="AlphaFoldDB" id="A0A367J557"/>
<evidence type="ECO:0000256" key="7">
    <source>
        <dbReference type="SAM" id="Phobius"/>
    </source>
</evidence>
<dbReference type="EMBL" id="PJQL01002200">
    <property type="protein sequence ID" value="RCH85035.1"/>
    <property type="molecule type" value="Genomic_DNA"/>
</dbReference>
<gene>
    <name evidence="9" type="ORF">CU097_002629</name>
</gene>
<dbReference type="InterPro" id="IPR035952">
    <property type="entry name" value="Rhomboid-like_sf"/>
</dbReference>
<sequence>MLRLSNITRNGISRSHYYCRFISTTKIQYQPRLSRSISNQQNVTEAVPPLIANPPLWSKQMTSFPHIRYISPALFGIAVSVSSFVTAAVIFDRNQQTLWDRFRKHGRQWSFFEVTEESMLRDLWREKRELIREKREILLEKLQEKLEKLTLPLDVKRAFWMLGVKLATMTESEKTLSVLIALNSLVFIGWQIPRFMPFMSQWFLHLPGTKRNLTLLTSCFSHQEFFHFALNMVGLWSFGRVVHDTFGREQFLAMYLSAGVGANVVSHACSLALRNSRPLLPSLGASGAIYGLVASTAILHPNSSISLIFLPMIPIKLGYALPALMSFDLAGILLRWKMFDHFAHLAGAGLGIGYTYYGERHIWAPLVRKVHEIRENSRNGGGRGQGGVYMLTETQQRPETMQSQTRKWTKWF</sequence>
<keyword evidence="6 7" id="KW-0472">Membrane</keyword>
<dbReference type="PANTHER" id="PTHR43731">
    <property type="entry name" value="RHOMBOID PROTEASE"/>
    <property type="match status" value="1"/>
</dbReference>
<dbReference type="InterPro" id="IPR022764">
    <property type="entry name" value="Peptidase_S54_rhomboid_dom"/>
</dbReference>
<dbReference type="InterPro" id="IPR050925">
    <property type="entry name" value="Rhomboid_protease_S54"/>
</dbReference>
<dbReference type="GO" id="GO:0004252">
    <property type="term" value="F:serine-type endopeptidase activity"/>
    <property type="evidence" value="ECO:0007669"/>
    <property type="project" value="InterPro"/>
</dbReference>
<name>A0A367J557_RHIAZ</name>
<dbReference type="Gene3D" id="1.20.1540.10">
    <property type="entry name" value="Rhomboid-like"/>
    <property type="match status" value="1"/>
</dbReference>
<keyword evidence="10" id="KW-1185">Reference proteome</keyword>
<comment type="caution">
    <text evidence="9">The sequence shown here is derived from an EMBL/GenBank/DDBJ whole genome shotgun (WGS) entry which is preliminary data.</text>
</comment>
<dbReference type="SUPFAM" id="SSF144091">
    <property type="entry name" value="Rhomboid-like"/>
    <property type="match status" value="1"/>
</dbReference>